<evidence type="ECO:0000313" key="2">
    <source>
        <dbReference type="EMBL" id="KAG5180759.1"/>
    </source>
</evidence>
<sequence length="308" mass="33059">MGCQVSSYAAVDEPDSPPGDKAGVLTPTTISVSSAVGTASPTRSCRSESIDYAPVDTVGHSEAGLIVTGARHDSDKALRTASLKRQRPEHQSSLKAEHLPQASAPSFNGKQLQQLAQAFNEYSTLDSQDLPRLALDRVPKALEQVPIVGFRSLPAPLAERVFSSIVEGDGDGCYTLKDYLRAANKLSSTKRPFWLDLTYKVYNGDGGVSRAHMAEVVRLVSRAIHAQLNAFAAAVSGERLGDKALARVADACADSFVESAFKEAKDPAQMSRKEFTAWVQTKPQIVCCLWEFSLSAPLALGPFCKSTS</sequence>
<comment type="caution">
    <text evidence="2">The sequence shown here is derived from an EMBL/GenBank/DDBJ whole genome shotgun (WGS) entry which is preliminary data.</text>
</comment>
<dbReference type="Proteomes" id="UP000664859">
    <property type="component" value="Unassembled WGS sequence"/>
</dbReference>
<dbReference type="Gene3D" id="1.10.238.10">
    <property type="entry name" value="EF-hand"/>
    <property type="match status" value="1"/>
</dbReference>
<protein>
    <submittedName>
        <fullName evidence="2">Uncharacterized protein</fullName>
    </submittedName>
</protein>
<name>A0A836CCK1_9STRA</name>
<evidence type="ECO:0000256" key="1">
    <source>
        <dbReference type="SAM" id="MobiDB-lite"/>
    </source>
</evidence>
<organism evidence="2 3">
    <name type="scientific">Tribonema minus</name>
    <dbReference type="NCBI Taxonomy" id="303371"/>
    <lineage>
        <taxon>Eukaryota</taxon>
        <taxon>Sar</taxon>
        <taxon>Stramenopiles</taxon>
        <taxon>Ochrophyta</taxon>
        <taxon>PX clade</taxon>
        <taxon>Xanthophyceae</taxon>
        <taxon>Tribonematales</taxon>
        <taxon>Tribonemataceae</taxon>
        <taxon>Tribonema</taxon>
    </lineage>
</organism>
<dbReference type="SUPFAM" id="SSF47473">
    <property type="entry name" value="EF-hand"/>
    <property type="match status" value="1"/>
</dbReference>
<evidence type="ECO:0000313" key="3">
    <source>
        <dbReference type="Proteomes" id="UP000664859"/>
    </source>
</evidence>
<dbReference type="AlphaFoldDB" id="A0A836CCK1"/>
<feature type="region of interest" description="Disordered" evidence="1">
    <location>
        <begin position="1"/>
        <end position="26"/>
    </location>
</feature>
<keyword evidence="3" id="KW-1185">Reference proteome</keyword>
<dbReference type="InterPro" id="IPR011992">
    <property type="entry name" value="EF-hand-dom_pair"/>
</dbReference>
<accession>A0A836CCK1</accession>
<reference evidence="2" key="1">
    <citation type="submission" date="2021-02" db="EMBL/GenBank/DDBJ databases">
        <title>First Annotated Genome of the Yellow-green Alga Tribonema minus.</title>
        <authorList>
            <person name="Mahan K.M."/>
        </authorList>
    </citation>
    <scope>NUCLEOTIDE SEQUENCE</scope>
    <source>
        <strain evidence="2">UTEX B ZZ1240</strain>
    </source>
</reference>
<proteinExistence type="predicted"/>
<dbReference type="EMBL" id="JAFCMP010000357">
    <property type="protein sequence ID" value="KAG5180759.1"/>
    <property type="molecule type" value="Genomic_DNA"/>
</dbReference>
<gene>
    <name evidence="2" type="ORF">JKP88DRAFT_279234</name>
</gene>